<dbReference type="GO" id="GO:0003700">
    <property type="term" value="F:DNA-binding transcription factor activity"/>
    <property type="evidence" value="ECO:0007669"/>
    <property type="project" value="InterPro"/>
</dbReference>
<dbReference type="InterPro" id="IPR009057">
    <property type="entry name" value="Homeodomain-like_sf"/>
</dbReference>
<evidence type="ECO:0000313" key="7">
    <source>
        <dbReference type="Proteomes" id="UP000006304"/>
    </source>
</evidence>
<keyword evidence="1" id="KW-0805">Transcription regulation</keyword>
<dbReference type="Gene3D" id="1.10.10.60">
    <property type="entry name" value="Homeodomain-like"/>
    <property type="match status" value="1"/>
</dbReference>
<dbReference type="Pfam" id="PF12833">
    <property type="entry name" value="HTH_18"/>
    <property type="match status" value="1"/>
</dbReference>
<dbReference type="RefSeq" id="WP_014988694.1">
    <property type="nucleotide sequence ID" value="NC_018681.1"/>
</dbReference>
<feature type="domain" description="HTH araC/xylS-type" evidence="5">
    <location>
        <begin position="276"/>
        <end position="374"/>
    </location>
</feature>
<reference evidence="6 7" key="1">
    <citation type="journal article" date="2012" name="J. Bacteriol.">
        <title>Complete genome sequence of Nocardia brasiliensis HUJEG-1.</title>
        <authorList>
            <person name="Vera-Cabrera L."/>
            <person name="Ortiz-Lopez R."/>
            <person name="Elizondo-Gonzalez R."/>
            <person name="Perez-Maya A.A."/>
            <person name="Ocampo-Candiani J."/>
        </authorList>
    </citation>
    <scope>NUCLEOTIDE SEQUENCE [LARGE SCALE GENOMIC DNA]</scope>
    <source>
        <strain evidence="7">ATCC 700358</strain>
    </source>
</reference>
<dbReference type="InterPro" id="IPR032687">
    <property type="entry name" value="AraC-type_N"/>
</dbReference>
<evidence type="ECO:0000256" key="4">
    <source>
        <dbReference type="SAM" id="MobiDB-lite"/>
    </source>
</evidence>
<dbReference type="KEGG" id="nbr:O3I_039500"/>
<name>K0F812_NOCB7</name>
<accession>K0F812</accession>
<evidence type="ECO:0000256" key="2">
    <source>
        <dbReference type="ARBA" id="ARBA00023125"/>
    </source>
</evidence>
<dbReference type="Proteomes" id="UP000006304">
    <property type="component" value="Chromosome"/>
</dbReference>
<dbReference type="HOGENOM" id="CLU_047522_1_0_11"/>
<dbReference type="GO" id="GO:0005829">
    <property type="term" value="C:cytosol"/>
    <property type="evidence" value="ECO:0007669"/>
    <property type="project" value="TreeGrafter"/>
</dbReference>
<evidence type="ECO:0000256" key="1">
    <source>
        <dbReference type="ARBA" id="ARBA00023015"/>
    </source>
</evidence>
<evidence type="ECO:0000256" key="3">
    <source>
        <dbReference type="ARBA" id="ARBA00023163"/>
    </source>
</evidence>
<dbReference type="PANTHER" id="PTHR47894">
    <property type="entry name" value="HTH-TYPE TRANSCRIPTIONAL REGULATOR GADX"/>
    <property type="match status" value="1"/>
</dbReference>
<dbReference type="AlphaFoldDB" id="K0F812"/>
<evidence type="ECO:0000313" key="6">
    <source>
        <dbReference type="EMBL" id="AFU05847.1"/>
    </source>
</evidence>
<evidence type="ECO:0000259" key="5">
    <source>
        <dbReference type="PROSITE" id="PS01124"/>
    </source>
</evidence>
<protein>
    <submittedName>
        <fullName evidence="6">Putative transcriptional regulator</fullName>
    </submittedName>
</protein>
<organism evidence="6 7">
    <name type="scientific">Nocardia brasiliensis (strain ATCC 700358 / HUJEG-1)</name>
    <dbReference type="NCBI Taxonomy" id="1133849"/>
    <lineage>
        <taxon>Bacteria</taxon>
        <taxon>Bacillati</taxon>
        <taxon>Actinomycetota</taxon>
        <taxon>Actinomycetes</taxon>
        <taxon>Mycobacteriales</taxon>
        <taxon>Nocardiaceae</taxon>
        <taxon>Nocardia</taxon>
    </lineage>
</organism>
<keyword evidence="3" id="KW-0804">Transcription</keyword>
<dbReference type="PROSITE" id="PS01124">
    <property type="entry name" value="HTH_ARAC_FAMILY_2"/>
    <property type="match status" value="1"/>
</dbReference>
<dbReference type="Pfam" id="PF12625">
    <property type="entry name" value="Arabinose_bd"/>
    <property type="match status" value="1"/>
</dbReference>
<proteinExistence type="predicted"/>
<dbReference type="SUPFAM" id="SSF46689">
    <property type="entry name" value="Homeodomain-like"/>
    <property type="match status" value="1"/>
</dbReference>
<gene>
    <name evidence="6" type="ORF">O3I_039500</name>
</gene>
<dbReference type="eggNOG" id="COG2207">
    <property type="taxonomic scope" value="Bacteria"/>
</dbReference>
<dbReference type="GO" id="GO:0000976">
    <property type="term" value="F:transcription cis-regulatory region binding"/>
    <property type="evidence" value="ECO:0007669"/>
    <property type="project" value="TreeGrafter"/>
</dbReference>
<keyword evidence="7" id="KW-1185">Reference proteome</keyword>
<dbReference type="SMART" id="SM00342">
    <property type="entry name" value="HTH_ARAC"/>
    <property type="match status" value="1"/>
</dbReference>
<keyword evidence="2" id="KW-0238">DNA-binding</keyword>
<dbReference type="PANTHER" id="PTHR47894:SF1">
    <property type="entry name" value="HTH-TYPE TRANSCRIPTIONAL REGULATOR VQSM"/>
    <property type="match status" value="1"/>
</dbReference>
<sequence length="374" mass="39452">MAAGRSADEITPESATDRRFTVGEPAAGSPGNHPALPPASPIDGTASTHLIRLVRDTALRFGVGADRLAAIHGVDDAALSGELNRIPLHSLIRLWELLAQAHPEPGAGLAVVAAAPLGTLTTWDYLVTNGPTLTDALLAAQPYHRLVTAAAEGFDLTHDGALTVGFRTTAGDPAVVAAVNEYVLAYYLRRAREATGRPVVPERVAFSRAAPADHAVLVEAFGTHRIEFDAPADTITFTAADATAALPRADPMLAELLRSHADLVLATARTIPGPLEAFRVALGAALTAGDAALTTVARRLAVSPRTLQRQLAEHGTSWRAEYDRVRYEQAKALLAEGHLTTAAVADRLGFTDDRALRKAVHRWSGTSPSRLTTG</sequence>
<feature type="region of interest" description="Disordered" evidence="4">
    <location>
        <begin position="1"/>
        <end position="42"/>
    </location>
</feature>
<dbReference type="InterPro" id="IPR018060">
    <property type="entry name" value="HTH_AraC"/>
</dbReference>
<dbReference type="EMBL" id="CP003876">
    <property type="protein sequence ID" value="AFU05847.1"/>
    <property type="molecule type" value="Genomic_DNA"/>
</dbReference>
<dbReference type="STRING" id="1133849.O3I_039500"/>